<evidence type="ECO:0000313" key="4">
    <source>
        <dbReference type="Proteomes" id="UP000006727"/>
    </source>
</evidence>
<dbReference type="OrthoDB" id="549068at2759"/>
<feature type="region of interest" description="Disordered" evidence="1">
    <location>
        <begin position="155"/>
        <end position="174"/>
    </location>
</feature>
<dbReference type="PANTHER" id="PTHR34810:SF1">
    <property type="entry name" value="DNA-BINDING PROTEIN BIN4"/>
    <property type="match status" value="1"/>
</dbReference>
<sequence>MEATRKSPRKTARKASALETVGVEHELEVTEMRKGVKSRKKKRGRGNSSCDDDDDVKISSLMATKRKRKPSEDDRADEEENMTPPSKKKGKGSVHESKSESDHVDAGVFTAGDGLGFATQVVETDVGVKMIEEELEDRQLSIDDDLPLTQLSSFRAQETDEGDALEVQEQERHSKPRVIAASSLPIVFGEKVNRTKVLLECEGDALDLSGDMGAVGRFTVNRPDDELLLDLKGVVYKTTIVPSNTYFVVNVGQMEAKVESIMTDFMQLRADTSWNENETMVEGTLKDFAFESDEEGERPAVDGDDMPSIAEEVKHEEGAAAADKLAKKKKPSVKTSGKVPVRKAAAVKSKVGKGKTSAKGGVGRKPSVKKAIKASIGKK</sequence>
<dbReference type="PANTHER" id="PTHR34810">
    <property type="entry name" value="DNA-BINDING PROTEIN BIN4"/>
    <property type="match status" value="1"/>
</dbReference>
<feature type="region of interest" description="Disordered" evidence="1">
    <location>
        <begin position="311"/>
        <end position="379"/>
    </location>
</feature>
<dbReference type="PaxDb" id="3218-PP1S136_12V6.1"/>
<gene>
    <name evidence="3" type="primary">LOC112284340</name>
    <name evidence="2" type="ORF">PHYPA_009883</name>
</gene>
<feature type="compositionally biased region" description="Basic and acidic residues" evidence="1">
    <location>
        <begin position="22"/>
        <end position="34"/>
    </location>
</feature>
<evidence type="ECO:0000313" key="3">
    <source>
        <dbReference type="EnsemblPlants" id="Pp3c7_3940V3.1"/>
    </source>
</evidence>
<dbReference type="GO" id="GO:0003690">
    <property type="term" value="F:double-stranded DNA binding"/>
    <property type="evidence" value="ECO:0000318"/>
    <property type="project" value="GO_Central"/>
</dbReference>
<protein>
    <recommendedName>
        <fullName evidence="5">DNA-binding protein BIN4</fullName>
    </recommendedName>
</protein>
<feature type="compositionally biased region" description="Acidic residues" evidence="1">
    <location>
        <begin position="159"/>
        <end position="168"/>
    </location>
</feature>
<dbReference type="AlphaFoldDB" id="A9SY45"/>
<dbReference type="EnsemblPlants" id="Pp3c7_3940V3.2">
    <property type="protein sequence ID" value="Pp3c7_3940V3.2"/>
    <property type="gene ID" value="Pp3c7_3940"/>
</dbReference>
<dbReference type="Gramene" id="Pp3c7_3940V3.2">
    <property type="protein sequence ID" value="Pp3c7_3940V3.2"/>
    <property type="gene ID" value="Pp3c7_3940"/>
</dbReference>
<dbReference type="EMBL" id="ABEU02000007">
    <property type="protein sequence ID" value="PNR50697.1"/>
    <property type="molecule type" value="Genomic_DNA"/>
</dbReference>
<organism evidence="2">
    <name type="scientific">Physcomitrium patens</name>
    <name type="common">Spreading-leaved earth moss</name>
    <name type="synonym">Physcomitrella patens</name>
    <dbReference type="NCBI Taxonomy" id="3218"/>
    <lineage>
        <taxon>Eukaryota</taxon>
        <taxon>Viridiplantae</taxon>
        <taxon>Streptophyta</taxon>
        <taxon>Embryophyta</taxon>
        <taxon>Bryophyta</taxon>
        <taxon>Bryophytina</taxon>
        <taxon>Bryopsida</taxon>
        <taxon>Funariidae</taxon>
        <taxon>Funariales</taxon>
        <taxon>Funariaceae</taxon>
        <taxon>Physcomitrium</taxon>
    </lineage>
</organism>
<feature type="compositionally biased region" description="Basic residues" evidence="1">
    <location>
        <begin position="35"/>
        <end position="45"/>
    </location>
</feature>
<feature type="compositionally biased region" description="Basic residues" evidence="1">
    <location>
        <begin position="1"/>
        <end position="13"/>
    </location>
</feature>
<dbReference type="InterPro" id="IPR033246">
    <property type="entry name" value="BIN4"/>
</dbReference>
<dbReference type="GO" id="GO:0042023">
    <property type="term" value="P:DNA endoreduplication"/>
    <property type="evidence" value="ECO:0000318"/>
    <property type="project" value="GO_Central"/>
</dbReference>
<reference evidence="2 4" key="1">
    <citation type="journal article" date="2008" name="Science">
        <title>The Physcomitrella genome reveals evolutionary insights into the conquest of land by plants.</title>
        <authorList>
            <person name="Rensing S."/>
            <person name="Lang D."/>
            <person name="Zimmer A."/>
            <person name="Terry A."/>
            <person name="Salamov A."/>
            <person name="Shapiro H."/>
            <person name="Nishiyama T."/>
            <person name="Perroud P.-F."/>
            <person name="Lindquist E."/>
            <person name="Kamisugi Y."/>
            <person name="Tanahashi T."/>
            <person name="Sakakibara K."/>
            <person name="Fujita T."/>
            <person name="Oishi K."/>
            <person name="Shin-I T."/>
            <person name="Kuroki Y."/>
            <person name="Toyoda A."/>
            <person name="Suzuki Y."/>
            <person name="Hashimoto A."/>
            <person name="Yamaguchi K."/>
            <person name="Sugano A."/>
            <person name="Kohara Y."/>
            <person name="Fujiyama A."/>
            <person name="Anterola A."/>
            <person name="Aoki S."/>
            <person name="Ashton N."/>
            <person name="Barbazuk W.B."/>
            <person name="Barker E."/>
            <person name="Bennetzen J."/>
            <person name="Bezanilla M."/>
            <person name="Blankenship R."/>
            <person name="Cho S.H."/>
            <person name="Dutcher S."/>
            <person name="Estelle M."/>
            <person name="Fawcett J.A."/>
            <person name="Gundlach H."/>
            <person name="Hanada K."/>
            <person name="Heyl A."/>
            <person name="Hicks K.A."/>
            <person name="Hugh J."/>
            <person name="Lohr M."/>
            <person name="Mayer K."/>
            <person name="Melkozernov A."/>
            <person name="Murata T."/>
            <person name="Nelson D."/>
            <person name="Pils B."/>
            <person name="Prigge M."/>
            <person name="Reiss B."/>
            <person name="Renner T."/>
            <person name="Rombauts S."/>
            <person name="Rushton P."/>
            <person name="Sanderfoot A."/>
            <person name="Schween G."/>
            <person name="Shiu S.-H."/>
            <person name="Stueber K."/>
            <person name="Theodoulou F.L."/>
            <person name="Tu H."/>
            <person name="Van de Peer Y."/>
            <person name="Verrier P.J."/>
            <person name="Waters E."/>
            <person name="Wood A."/>
            <person name="Yang L."/>
            <person name="Cove D."/>
            <person name="Cuming A."/>
            <person name="Hasebe M."/>
            <person name="Lucas S."/>
            <person name="Mishler D.B."/>
            <person name="Reski R."/>
            <person name="Grigoriev I."/>
            <person name="Quatrano R.S."/>
            <person name="Boore J.L."/>
        </authorList>
    </citation>
    <scope>NUCLEOTIDE SEQUENCE [LARGE SCALE GENOMIC DNA]</scope>
    <source>
        <strain evidence="3 4">cv. Gransden 2004</strain>
    </source>
</reference>
<dbReference type="EnsemblPlants" id="Pp3c7_3940V3.1">
    <property type="protein sequence ID" value="Pp3c7_3940V3.1"/>
    <property type="gene ID" value="Pp3c7_3940"/>
</dbReference>
<dbReference type="GeneID" id="112284340"/>
<dbReference type="eggNOG" id="ENOG502QTVM">
    <property type="taxonomic scope" value="Eukaryota"/>
</dbReference>
<reference evidence="2 4" key="2">
    <citation type="journal article" date="2018" name="Plant J.">
        <title>The Physcomitrella patens chromosome-scale assembly reveals moss genome structure and evolution.</title>
        <authorList>
            <person name="Lang D."/>
            <person name="Ullrich K.K."/>
            <person name="Murat F."/>
            <person name="Fuchs J."/>
            <person name="Jenkins J."/>
            <person name="Haas F.B."/>
            <person name="Piednoel M."/>
            <person name="Gundlach H."/>
            <person name="Van Bel M."/>
            <person name="Meyberg R."/>
            <person name="Vives C."/>
            <person name="Morata J."/>
            <person name="Symeonidi A."/>
            <person name="Hiss M."/>
            <person name="Muchero W."/>
            <person name="Kamisugi Y."/>
            <person name="Saleh O."/>
            <person name="Blanc G."/>
            <person name="Decker E.L."/>
            <person name="van Gessel N."/>
            <person name="Grimwood J."/>
            <person name="Hayes R.D."/>
            <person name="Graham S.W."/>
            <person name="Gunter L.E."/>
            <person name="McDaniel S.F."/>
            <person name="Hoernstein S.N.W."/>
            <person name="Larsson A."/>
            <person name="Li F.W."/>
            <person name="Perroud P.F."/>
            <person name="Phillips J."/>
            <person name="Ranjan P."/>
            <person name="Rokshar D.S."/>
            <person name="Rothfels C.J."/>
            <person name="Schneider L."/>
            <person name="Shu S."/>
            <person name="Stevenson D.W."/>
            <person name="Thummler F."/>
            <person name="Tillich M."/>
            <person name="Villarreal Aguilar J.C."/>
            <person name="Widiez T."/>
            <person name="Wong G.K."/>
            <person name="Wymore A."/>
            <person name="Zhang Y."/>
            <person name="Zimmer A.D."/>
            <person name="Quatrano R.S."/>
            <person name="Mayer K.F.X."/>
            <person name="Goodstein D."/>
            <person name="Casacuberta J.M."/>
            <person name="Vandepoele K."/>
            <person name="Reski R."/>
            <person name="Cuming A.C."/>
            <person name="Tuskan G.A."/>
            <person name="Maumus F."/>
            <person name="Salse J."/>
            <person name="Schmutz J."/>
            <person name="Rensing S.A."/>
        </authorList>
    </citation>
    <scope>NUCLEOTIDE SEQUENCE [LARGE SCALE GENOMIC DNA]</scope>
    <source>
        <strain evidence="3 4">cv. Gransden 2004</strain>
    </source>
</reference>
<dbReference type="STRING" id="3218.A9SY45"/>
<dbReference type="HOGENOM" id="CLU_788433_0_0_1"/>
<dbReference type="Gramene" id="Pp3c7_3940V3.1">
    <property type="protein sequence ID" value="Pp3c7_3940V3.1"/>
    <property type="gene ID" value="Pp3c7_3940"/>
</dbReference>
<feature type="region of interest" description="Disordered" evidence="1">
    <location>
        <begin position="1"/>
        <end position="102"/>
    </location>
</feature>
<accession>A9SY45</accession>
<dbReference type="GO" id="GO:0009330">
    <property type="term" value="C:DNA topoisomerase type II (double strand cut, ATP-hydrolyzing) complex"/>
    <property type="evidence" value="ECO:0000318"/>
    <property type="project" value="GO_Central"/>
</dbReference>
<dbReference type="GO" id="GO:0051276">
    <property type="term" value="P:chromosome organization"/>
    <property type="evidence" value="ECO:0000318"/>
    <property type="project" value="GO_Central"/>
</dbReference>
<evidence type="ECO:0008006" key="5">
    <source>
        <dbReference type="Google" id="ProtNLM"/>
    </source>
</evidence>
<keyword evidence="4" id="KW-1185">Reference proteome</keyword>
<evidence type="ECO:0000313" key="2">
    <source>
        <dbReference type="EMBL" id="PNR50697.1"/>
    </source>
</evidence>
<name>A9SY45_PHYPA</name>
<dbReference type="KEGG" id="ppp:112284340"/>
<feature type="compositionally biased region" description="Low complexity" evidence="1">
    <location>
        <begin position="337"/>
        <end position="359"/>
    </location>
</feature>
<dbReference type="Proteomes" id="UP000006727">
    <property type="component" value="Chromosome 7"/>
</dbReference>
<proteinExistence type="predicted"/>
<evidence type="ECO:0000256" key="1">
    <source>
        <dbReference type="SAM" id="MobiDB-lite"/>
    </source>
</evidence>
<feature type="compositionally biased region" description="Basic and acidic residues" evidence="1">
    <location>
        <begin position="93"/>
        <end position="102"/>
    </location>
</feature>
<dbReference type="GO" id="GO:0005634">
    <property type="term" value="C:nucleus"/>
    <property type="evidence" value="ECO:0000318"/>
    <property type="project" value="GO_Central"/>
</dbReference>
<dbReference type="RefSeq" id="XP_024379825.1">
    <property type="nucleotide sequence ID" value="XM_024524057.2"/>
</dbReference>
<reference evidence="3" key="3">
    <citation type="submission" date="2020-12" db="UniProtKB">
        <authorList>
            <consortium name="EnsemblPlants"/>
        </authorList>
    </citation>
    <scope>IDENTIFICATION</scope>
</reference>
<feature type="compositionally biased region" description="Basic residues" evidence="1">
    <location>
        <begin position="366"/>
        <end position="379"/>
    </location>
</feature>